<name>A0A6A6H1I5_VIRVR</name>
<feature type="chain" id="PRO_5025431121" evidence="1">
    <location>
        <begin position="19"/>
        <end position="154"/>
    </location>
</feature>
<keyword evidence="3" id="KW-1185">Reference proteome</keyword>
<evidence type="ECO:0000313" key="2">
    <source>
        <dbReference type="EMBL" id="KAF2231708.1"/>
    </source>
</evidence>
<dbReference type="EMBL" id="ML991823">
    <property type="protein sequence ID" value="KAF2231708.1"/>
    <property type="molecule type" value="Genomic_DNA"/>
</dbReference>
<dbReference type="AlphaFoldDB" id="A0A6A6H1I5"/>
<gene>
    <name evidence="2" type="ORF">EV356DRAFT_518260</name>
</gene>
<evidence type="ECO:0000256" key="1">
    <source>
        <dbReference type="SAM" id="SignalP"/>
    </source>
</evidence>
<feature type="signal peptide" evidence="1">
    <location>
        <begin position="1"/>
        <end position="18"/>
    </location>
</feature>
<reference evidence="2" key="1">
    <citation type="journal article" date="2020" name="Stud. Mycol.">
        <title>101 Dothideomycetes genomes: a test case for predicting lifestyles and emergence of pathogens.</title>
        <authorList>
            <person name="Haridas S."/>
            <person name="Albert R."/>
            <person name="Binder M."/>
            <person name="Bloem J."/>
            <person name="Labutti K."/>
            <person name="Salamov A."/>
            <person name="Andreopoulos B."/>
            <person name="Baker S."/>
            <person name="Barry K."/>
            <person name="Bills G."/>
            <person name="Bluhm B."/>
            <person name="Cannon C."/>
            <person name="Castanera R."/>
            <person name="Culley D."/>
            <person name="Daum C."/>
            <person name="Ezra D."/>
            <person name="Gonzalez J."/>
            <person name="Henrissat B."/>
            <person name="Kuo A."/>
            <person name="Liang C."/>
            <person name="Lipzen A."/>
            <person name="Lutzoni F."/>
            <person name="Magnuson J."/>
            <person name="Mondo S."/>
            <person name="Nolan M."/>
            <person name="Ohm R."/>
            <person name="Pangilinan J."/>
            <person name="Park H.-J."/>
            <person name="Ramirez L."/>
            <person name="Alfaro M."/>
            <person name="Sun H."/>
            <person name="Tritt A."/>
            <person name="Yoshinaga Y."/>
            <person name="Zwiers L.-H."/>
            <person name="Turgeon B."/>
            <person name="Goodwin S."/>
            <person name="Spatafora J."/>
            <person name="Crous P."/>
            <person name="Grigoriev I."/>
        </authorList>
    </citation>
    <scope>NUCLEOTIDE SEQUENCE</scope>
    <source>
        <strain evidence="2">Tuck. ex Michener</strain>
    </source>
</reference>
<evidence type="ECO:0000313" key="3">
    <source>
        <dbReference type="Proteomes" id="UP000800092"/>
    </source>
</evidence>
<dbReference type="Proteomes" id="UP000800092">
    <property type="component" value="Unassembled WGS sequence"/>
</dbReference>
<accession>A0A6A6H1I5</accession>
<protein>
    <submittedName>
        <fullName evidence="2">Uncharacterized protein</fullName>
    </submittedName>
</protein>
<keyword evidence="1" id="KW-0732">Signal</keyword>
<organism evidence="2 3">
    <name type="scientific">Viridothelium virens</name>
    <name type="common">Speckled blister lichen</name>
    <name type="synonym">Trypethelium virens</name>
    <dbReference type="NCBI Taxonomy" id="1048519"/>
    <lineage>
        <taxon>Eukaryota</taxon>
        <taxon>Fungi</taxon>
        <taxon>Dikarya</taxon>
        <taxon>Ascomycota</taxon>
        <taxon>Pezizomycotina</taxon>
        <taxon>Dothideomycetes</taxon>
        <taxon>Dothideomycetes incertae sedis</taxon>
        <taxon>Trypetheliales</taxon>
        <taxon>Trypetheliaceae</taxon>
        <taxon>Viridothelium</taxon>
    </lineage>
</organism>
<proteinExistence type="predicted"/>
<sequence>MLVIWFILVVLALIKIYGLLPQDANVLAALFGPGPGLAQGFAFRELASLATSCLVRPQTQHMHRSQNQYDRGQIRDRAVLAIPFQESAVVSLNVFAIGSHPARQKAKLTYGGEADLGHSIGAGLLLCPGSGAMVPAGTKRFKPPNQERLAPKVA</sequence>